<proteinExistence type="predicted"/>
<reference evidence="3" key="1">
    <citation type="submission" date="2023-10" db="EMBL/GenBank/DDBJ databases">
        <title>Genome assemblies of two species of porcelain crab, Petrolisthes cinctipes and Petrolisthes manimaculis (Anomura: Porcellanidae).</title>
        <authorList>
            <person name="Angst P."/>
        </authorList>
    </citation>
    <scope>NUCLEOTIDE SEQUENCE</scope>
    <source>
        <strain evidence="3">PB745_01</strain>
        <tissue evidence="3">Gill</tissue>
    </source>
</reference>
<keyword evidence="4" id="KW-1185">Reference proteome</keyword>
<evidence type="ECO:0000313" key="4">
    <source>
        <dbReference type="Proteomes" id="UP001286313"/>
    </source>
</evidence>
<name>A0AAE1FFC0_PETCI</name>
<dbReference type="EMBL" id="JAWQEG010002385">
    <property type="protein sequence ID" value="KAK3872345.1"/>
    <property type="molecule type" value="Genomic_DNA"/>
</dbReference>
<keyword evidence="2" id="KW-0472">Membrane</keyword>
<evidence type="ECO:0000256" key="2">
    <source>
        <dbReference type="SAM" id="Phobius"/>
    </source>
</evidence>
<protein>
    <submittedName>
        <fullName evidence="3">Uncharacterized protein</fullName>
    </submittedName>
</protein>
<comment type="caution">
    <text evidence="3">The sequence shown here is derived from an EMBL/GenBank/DDBJ whole genome shotgun (WGS) entry which is preliminary data.</text>
</comment>
<feature type="region of interest" description="Disordered" evidence="1">
    <location>
        <begin position="98"/>
        <end position="123"/>
    </location>
</feature>
<evidence type="ECO:0000256" key="1">
    <source>
        <dbReference type="SAM" id="MobiDB-lite"/>
    </source>
</evidence>
<keyword evidence="2" id="KW-0812">Transmembrane</keyword>
<feature type="transmembrane region" description="Helical" evidence="2">
    <location>
        <begin position="39"/>
        <end position="63"/>
    </location>
</feature>
<dbReference type="AlphaFoldDB" id="A0AAE1FFC0"/>
<sequence length="293" mass="33290">MQPGYTSLIKMNVNNNRNKTTTDVEKGNWETIDLDFKRMFVPIIAGLSLTVIGLGVFLAYLLLEENRLCQTDVKLLPPGQTTTPPPVLITQTDPVMNQSDVTTTTSHHHQDNTTNPPPLHHHHISTTVLSDEKSWQYYDILVSVKNAWCVIRVWQSDNYIRGGFSSSPPHSSDRTREKNIYREPRYTSLIKMDVDNNENGITTDIQKNGNWTTIEVDNNRNETTTDVERNGNWTTIDLDNNGNRTTMKRKRNGLGKWKLVPIIAGLSLAVIRLGVFLAYLLLNENRLCQTDGK</sequence>
<feature type="transmembrane region" description="Helical" evidence="2">
    <location>
        <begin position="259"/>
        <end position="282"/>
    </location>
</feature>
<evidence type="ECO:0000313" key="3">
    <source>
        <dbReference type="EMBL" id="KAK3872345.1"/>
    </source>
</evidence>
<gene>
    <name evidence="3" type="ORF">Pcinc_022562</name>
</gene>
<accession>A0AAE1FFC0</accession>
<organism evidence="3 4">
    <name type="scientific">Petrolisthes cinctipes</name>
    <name type="common">Flat porcelain crab</name>
    <dbReference type="NCBI Taxonomy" id="88211"/>
    <lineage>
        <taxon>Eukaryota</taxon>
        <taxon>Metazoa</taxon>
        <taxon>Ecdysozoa</taxon>
        <taxon>Arthropoda</taxon>
        <taxon>Crustacea</taxon>
        <taxon>Multicrustacea</taxon>
        <taxon>Malacostraca</taxon>
        <taxon>Eumalacostraca</taxon>
        <taxon>Eucarida</taxon>
        <taxon>Decapoda</taxon>
        <taxon>Pleocyemata</taxon>
        <taxon>Anomura</taxon>
        <taxon>Galatheoidea</taxon>
        <taxon>Porcellanidae</taxon>
        <taxon>Petrolisthes</taxon>
    </lineage>
</organism>
<dbReference type="Proteomes" id="UP001286313">
    <property type="component" value="Unassembled WGS sequence"/>
</dbReference>
<keyword evidence="2" id="KW-1133">Transmembrane helix</keyword>